<evidence type="ECO:0000313" key="2">
    <source>
        <dbReference type="Proteomes" id="UP000323917"/>
    </source>
</evidence>
<gene>
    <name evidence="1" type="ORF">Pr1d_52120</name>
</gene>
<dbReference type="KEGG" id="bgok:Pr1d_52120"/>
<evidence type="ECO:0008006" key="3">
    <source>
        <dbReference type="Google" id="ProtNLM"/>
    </source>
</evidence>
<dbReference type="GO" id="GO:0004803">
    <property type="term" value="F:transposase activity"/>
    <property type="evidence" value="ECO:0007669"/>
    <property type="project" value="InterPro"/>
</dbReference>
<dbReference type="GO" id="GO:0006313">
    <property type="term" value="P:DNA transposition"/>
    <property type="evidence" value="ECO:0007669"/>
    <property type="project" value="InterPro"/>
</dbReference>
<keyword evidence="2" id="KW-1185">Reference proteome</keyword>
<name>A0A5B9QGF2_9BACT</name>
<dbReference type="InterPro" id="IPR036515">
    <property type="entry name" value="Transposase_17_sf"/>
</dbReference>
<dbReference type="GO" id="GO:0003677">
    <property type="term" value="F:DNA binding"/>
    <property type="evidence" value="ECO:0007669"/>
    <property type="project" value="InterPro"/>
</dbReference>
<protein>
    <recommendedName>
        <fullName evidence="3">Transposase IS200 like protein</fullName>
    </recommendedName>
</protein>
<sequence>MQRIAGGTLMPCYLFTYHGHGTWMPDNPRGYVRRKEGILAPDTHMATCYRDNMCSAAICFDHEIQQILINAALEAFEHQPVRGHAVATESTHLHILVSWQTNRTWKIVCRQLRGSLSRKLNQEFERSEWFSKQPSRKRVADRQHFDHLMDVYLPRHSGLKWREGGGVYL</sequence>
<proteinExistence type="predicted"/>
<dbReference type="EMBL" id="CP042913">
    <property type="protein sequence ID" value="QEG37864.1"/>
    <property type="molecule type" value="Genomic_DNA"/>
</dbReference>
<accession>A0A5B9QGF2</accession>
<reference evidence="1 2" key="1">
    <citation type="submission" date="2019-08" db="EMBL/GenBank/DDBJ databases">
        <title>Deep-cultivation of Planctomycetes and their phenomic and genomic characterization uncovers novel biology.</title>
        <authorList>
            <person name="Wiegand S."/>
            <person name="Jogler M."/>
            <person name="Boedeker C."/>
            <person name="Pinto D."/>
            <person name="Vollmers J."/>
            <person name="Rivas-Marin E."/>
            <person name="Kohn T."/>
            <person name="Peeters S.H."/>
            <person name="Heuer A."/>
            <person name="Rast P."/>
            <person name="Oberbeckmann S."/>
            <person name="Bunk B."/>
            <person name="Jeske O."/>
            <person name="Meyerdierks A."/>
            <person name="Storesund J.E."/>
            <person name="Kallscheuer N."/>
            <person name="Luecker S."/>
            <person name="Lage O.M."/>
            <person name="Pohl T."/>
            <person name="Merkel B.J."/>
            <person name="Hornburger P."/>
            <person name="Mueller R.-W."/>
            <person name="Bruemmer F."/>
            <person name="Labrenz M."/>
            <person name="Spormann A.M."/>
            <person name="Op den Camp H."/>
            <person name="Overmann J."/>
            <person name="Amann R."/>
            <person name="Jetten M.S.M."/>
            <person name="Mascher T."/>
            <person name="Medema M.H."/>
            <person name="Devos D.P."/>
            <person name="Kaster A.-K."/>
            <person name="Ovreas L."/>
            <person name="Rohde M."/>
            <person name="Galperin M.Y."/>
            <person name="Jogler C."/>
        </authorList>
    </citation>
    <scope>NUCLEOTIDE SEQUENCE [LARGE SCALE GENOMIC DNA]</scope>
    <source>
        <strain evidence="1 2">Pr1d</strain>
    </source>
</reference>
<dbReference type="OrthoDB" id="280734at2"/>
<evidence type="ECO:0000313" key="1">
    <source>
        <dbReference type="EMBL" id="QEG37864.1"/>
    </source>
</evidence>
<dbReference type="Gene3D" id="3.30.70.1290">
    <property type="entry name" value="Transposase IS200-like"/>
    <property type="match status" value="1"/>
</dbReference>
<dbReference type="Proteomes" id="UP000323917">
    <property type="component" value="Chromosome"/>
</dbReference>
<dbReference type="SUPFAM" id="SSF143422">
    <property type="entry name" value="Transposase IS200-like"/>
    <property type="match status" value="1"/>
</dbReference>
<dbReference type="AlphaFoldDB" id="A0A5B9QGF2"/>
<organism evidence="1 2">
    <name type="scientific">Bythopirellula goksoeyrii</name>
    <dbReference type="NCBI Taxonomy" id="1400387"/>
    <lineage>
        <taxon>Bacteria</taxon>
        <taxon>Pseudomonadati</taxon>
        <taxon>Planctomycetota</taxon>
        <taxon>Planctomycetia</taxon>
        <taxon>Pirellulales</taxon>
        <taxon>Lacipirellulaceae</taxon>
        <taxon>Bythopirellula</taxon>
    </lineage>
</organism>